<dbReference type="Proteomes" id="UP000011086">
    <property type="component" value="Unassembled WGS sequence"/>
</dbReference>
<name>A0AA97P906_PYRO3</name>
<organism evidence="1">
    <name type="scientific">Pyricularia oryzae (strain Y34)</name>
    <name type="common">Rice blast fungus</name>
    <name type="synonym">Magnaporthe oryzae</name>
    <dbReference type="NCBI Taxonomy" id="1143189"/>
    <lineage>
        <taxon>Eukaryota</taxon>
        <taxon>Fungi</taxon>
        <taxon>Dikarya</taxon>
        <taxon>Ascomycota</taxon>
        <taxon>Pezizomycotina</taxon>
        <taxon>Sordariomycetes</taxon>
        <taxon>Sordariomycetidae</taxon>
        <taxon>Magnaporthales</taxon>
        <taxon>Pyriculariaceae</taxon>
        <taxon>Pyricularia</taxon>
    </lineage>
</organism>
<sequence>MFNFSVPRMVNFDDLRKRGLRSGGANLKLKHVTTRLQQRLSALEVLQSHARCKPCT</sequence>
<proteinExistence type="predicted"/>
<reference evidence="1" key="1">
    <citation type="journal article" date="2012" name="PLoS Genet.">
        <title>Comparative analysis of the genomes of two field isolates of the rice blast fungus Magnaporthe oryzae.</title>
        <authorList>
            <person name="Xue M."/>
            <person name="Yang J."/>
            <person name="Li Z."/>
            <person name="Hu S."/>
            <person name="Yao N."/>
            <person name="Dean R.A."/>
            <person name="Zhao W."/>
            <person name="Shen M."/>
            <person name="Zhang H."/>
            <person name="Li C."/>
            <person name="Liu L."/>
            <person name="Cao L."/>
            <person name="Xu X."/>
            <person name="Xing Y."/>
            <person name="Hsiang T."/>
            <person name="Zhang Z."/>
            <person name="Xu J.R."/>
            <person name="Peng Y.L."/>
        </authorList>
    </citation>
    <scope>NUCLEOTIDE SEQUENCE</scope>
    <source>
        <strain evidence="1">Y34</strain>
    </source>
</reference>
<dbReference type="SMR" id="A0AA97P906"/>
<dbReference type="EMBL" id="JH793566">
    <property type="protein sequence ID" value="ELQ44315.1"/>
    <property type="molecule type" value="Genomic_DNA"/>
</dbReference>
<protein>
    <submittedName>
        <fullName evidence="1">Uncharacterized protein</fullName>
    </submittedName>
</protein>
<evidence type="ECO:0000313" key="1">
    <source>
        <dbReference type="EMBL" id="ELQ44315.1"/>
    </source>
</evidence>
<gene>
    <name evidence="1" type="ORF">OOU_Y34scaffold00092g8</name>
</gene>
<accession>A0AA97P906</accession>
<dbReference type="AlphaFoldDB" id="A0AA97P906"/>